<dbReference type="CDD" id="cd00201">
    <property type="entry name" value="WW"/>
    <property type="match status" value="1"/>
</dbReference>
<dbReference type="OMA" id="MIHEYAL"/>
<dbReference type="Gene3D" id="3.40.50.11260">
    <property type="match status" value="1"/>
</dbReference>
<dbReference type="InterPro" id="IPR020568">
    <property type="entry name" value="Ribosomal_Su5_D2-typ_SF"/>
</dbReference>
<feature type="domain" description="FF" evidence="7">
    <location>
        <begin position="319"/>
        <end position="375"/>
    </location>
</feature>
<keyword evidence="4" id="KW-0143">Chaperone</keyword>
<dbReference type="SMART" id="SM00456">
    <property type="entry name" value="WW"/>
    <property type="match status" value="2"/>
</dbReference>
<dbReference type="STRING" id="597362.K5XY84"/>
<feature type="compositionally biased region" description="Acidic residues" evidence="5">
    <location>
        <begin position="935"/>
        <end position="956"/>
    </location>
</feature>
<dbReference type="Gene3D" id="3.30.230.80">
    <property type="match status" value="1"/>
</dbReference>
<dbReference type="InterPro" id="IPR001202">
    <property type="entry name" value="WW_dom"/>
</dbReference>
<organism evidence="8 9">
    <name type="scientific">Agaricus bisporus var. burnettii (strain JB137-S8 / ATCC MYA-4627 / FGSC 10392)</name>
    <name type="common">White button mushroom</name>
    <dbReference type="NCBI Taxonomy" id="597362"/>
    <lineage>
        <taxon>Eukaryota</taxon>
        <taxon>Fungi</taxon>
        <taxon>Dikarya</taxon>
        <taxon>Basidiomycota</taxon>
        <taxon>Agaricomycotina</taxon>
        <taxon>Agaricomycetes</taxon>
        <taxon>Agaricomycetidae</taxon>
        <taxon>Agaricales</taxon>
        <taxon>Agaricineae</taxon>
        <taxon>Agaricaceae</taxon>
        <taxon>Agaricus</taxon>
    </lineage>
</organism>
<dbReference type="PROSITE" id="PS50020">
    <property type="entry name" value="WW_DOMAIN_2"/>
    <property type="match status" value="1"/>
</dbReference>
<dbReference type="HOGENOM" id="CLU_246727_0_0_1"/>
<dbReference type="Gene3D" id="1.20.120.790">
    <property type="entry name" value="Heat shock protein 90, C-terminal domain"/>
    <property type="match status" value="1"/>
</dbReference>
<dbReference type="InterPro" id="IPR036020">
    <property type="entry name" value="WW_dom_sf"/>
</dbReference>
<dbReference type="InterPro" id="IPR002713">
    <property type="entry name" value="FF_domain"/>
</dbReference>
<dbReference type="InterPro" id="IPR037196">
    <property type="entry name" value="HSP90_C"/>
</dbReference>
<dbReference type="KEGG" id="abp:AGABI1DRAFT99907"/>
<dbReference type="OrthoDB" id="28737at2759"/>
<gene>
    <name evidence="8" type="ORF">AGABI1DRAFT_99907</name>
</gene>
<name>K5XY84_AGABU</name>
<keyword evidence="9" id="KW-1185">Reference proteome</keyword>
<dbReference type="Pfam" id="PF13589">
    <property type="entry name" value="HATPase_c_3"/>
    <property type="match status" value="1"/>
</dbReference>
<proteinExistence type="inferred from homology"/>
<dbReference type="Gene3D" id="3.30.565.10">
    <property type="entry name" value="Histidine kinase-like ATPase, C-terminal domain"/>
    <property type="match status" value="1"/>
</dbReference>
<evidence type="ECO:0000313" key="9">
    <source>
        <dbReference type="Proteomes" id="UP000008493"/>
    </source>
</evidence>
<sequence>MSVPPPFPLAVPPLPPPWSEHPAPGGRTYYYNNQTLQSTYARPVPSFHTMLQANYIGKKEKPLLKKQIPGTEWLCVKTNLGNIFYFSKSKRESVWSAPDSVVDSLRVMKRQEEEEEQNARQEMLDKATRSDEAKQKEIDRIKNELKGTVKRKADEETPLHELVIAKKSRVDNEKNDDDSEEDEEEDEEEEWQREAAAQLAAEAEEERRRQGEERKREEAEKQQQRELEAEAQRAEATRSINMPAKVDLSIEEAKALFKTLLREKDINPLHPWDASLPKFVNDPRYVLLPSVAARREAFDEFCRDRARELRELSVKQDKQSLDPKTEFCRLLEQEVKSTRTSWSDFRKTWKKDRRFYGWGRDDREREKRFREFLKDLGEKKRTAAQKAEAGFFLLLTEHKADIHEGTVKNYLAHDPRYDAIGSSSLREELFNTFLKGDTAKLCLGDKDETVSAQATVFTKKEKKERAVREREQKIKAELSLVEKNIEQSRMDINQEEGEREYKSMLTDALRDPRMTWNDALPQLKTDPRFRNSPLSPNQQLQLFRSHIEHLHQKHMANLHGLFQSHSLSLATPFTELPFESLLKSLPATKLGLNIEQLEHEYDKWQRERTTSAKIAFNEMLAENSFIEFWGRLTKIGGEGVEGGVKADDIGDDEGEGGGGKVDMKALAKKVDLEEMEKVLKNDKRYMTFDHIPEQREKWLRSDVARMRKIVINREIFLRELVSNANDAIEKLRITSLTDKDAWSGADPLNITIKAEKSEDGKTGKLVISDSGIGMSDEELTTNLGTLAKSGTADFVARAEGEDISAQGNLIGAFGLGFYSSFLVADRVEVASIPAPSKKNPNPKQYVFSSAADDSMFEVYPDPRGNTLGRGTEITLHLNDDALEYLEEQNIKDLISKHSSYSSSFPIYLFTQKEKEVPDEDVSMEPENKEEQPTESQDDDSDEDEAVVEEVSEDEDREPPAPKMKTIIVDEWEQLNAQPPIWTRDPKTISDEEYKTFYKSFFKDYEAPLAWQHFSGDFGSGVSFKAILFIPSNLDESYWQQPLEQRSRDVKLMVKRTFITSDFGEYSPPKWASWVKVVIDADDLPLNVSRETLQSNRFLRQLKDIIMKRLIQLMKKIEEEDEEKFEKIQDVYGSIFKLGAVEDTKNRDKLTELTRFATNQRNITSLDQYLENKKKGQRQIFYLAEVGKEANQLAESVFIEKLDARGYEVLLLTEPLDEIMFGNLREWKSFAFQDVAKANLKFGDEDPEEDKAERKRLTEEYKPLLEWLKAEAKDIVMDVVITNRLVKSACAIVAAPGGYTANVQRMMSKFPNRGGMIHEYALKAKLLEVNPRSPLIEGLLRRIKDMPAEEDERDLENEEELREVASILIDGALVRSGFEVPNSNGFLFKIDRVLRRALGVSETAPTDETVKPAPPVDPSLPTEEELMEEALKALEEDGKPKVIMPDHMKDDINIEMEEIDDDDFPVVQTEAAHDEL</sequence>
<dbReference type="RefSeq" id="XP_007329485.1">
    <property type="nucleotide sequence ID" value="XM_007329423.1"/>
</dbReference>
<evidence type="ECO:0000256" key="2">
    <source>
        <dbReference type="ARBA" id="ARBA00022741"/>
    </source>
</evidence>
<comment type="similarity">
    <text evidence="1">Belongs to the heat shock protein 90 family.</text>
</comment>
<dbReference type="GO" id="GO:0140662">
    <property type="term" value="F:ATP-dependent protein folding chaperone"/>
    <property type="evidence" value="ECO:0007669"/>
    <property type="project" value="InterPro"/>
</dbReference>
<dbReference type="PROSITE" id="PS51676">
    <property type="entry name" value="FF"/>
    <property type="match status" value="2"/>
</dbReference>
<feature type="compositionally biased region" description="Basic and acidic residues" evidence="5">
    <location>
        <begin position="205"/>
        <end position="236"/>
    </location>
</feature>
<dbReference type="eggNOG" id="KOG0020">
    <property type="taxonomic scope" value="Eukaryota"/>
</dbReference>
<feature type="domain" description="WW" evidence="6">
    <location>
        <begin position="12"/>
        <end position="45"/>
    </location>
</feature>
<dbReference type="Pfam" id="PF00397">
    <property type="entry name" value="WW"/>
    <property type="match status" value="1"/>
</dbReference>
<dbReference type="SUPFAM" id="SSF51045">
    <property type="entry name" value="WW domain"/>
    <property type="match status" value="1"/>
</dbReference>
<dbReference type="PRINTS" id="PR00775">
    <property type="entry name" value="HEATSHOCK90"/>
</dbReference>
<dbReference type="EMBL" id="JH971389">
    <property type="protein sequence ID" value="EKM80300.1"/>
    <property type="molecule type" value="Genomic_DNA"/>
</dbReference>
<keyword evidence="2" id="KW-0547">Nucleotide-binding</keyword>
<evidence type="ECO:0000256" key="5">
    <source>
        <dbReference type="SAM" id="MobiDB-lite"/>
    </source>
</evidence>
<dbReference type="InterPro" id="IPR036890">
    <property type="entry name" value="HATPase_C_sf"/>
</dbReference>
<dbReference type="InterPro" id="IPR020575">
    <property type="entry name" value="Hsp90_N"/>
</dbReference>
<dbReference type="InterPro" id="IPR036517">
    <property type="entry name" value="FF_domain_sf"/>
</dbReference>
<dbReference type="SUPFAM" id="SSF81698">
    <property type="entry name" value="FF domain"/>
    <property type="match status" value="4"/>
</dbReference>
<dbReference type="GO" id="GO:0016887">
    <property type="term" value="F:ATP hydrolysis activity"/>
    <property type="evidence" value="ECO:0007669"/>
    <property type="project" value="InterPro"/>
</dbReference>
<dbReference type="GO" id="GO:0005524">
    <property type="term" value="F:ATP binding"/>
    <property type="evidence" value="ECO:0007669"/>
    <property type="project" value="UniProtKB-KW"/>
</dbReference>
<dbReference type="Gene3D" id="2.20.70.10">
    <property type="match status" value="2"/>
</dbReference>
<dbReference type="SUPFAM" id="SSF110942">
    <property type="entry name" value="HSP90 C-terminal domain"/>
    <property type="match status" value="1"/>
</dbReference>
<dbReference type="SUPFAM" id="SSF55874">
    <property type="entry name" value="ATPase domain of HSP90 chaperone/DNA topoisomerase II/histidine kinase"/>
    <property type="match status" value="1"/>
</dbReference>
<dbReference type="PANTHER" id="PTHR11528">
    <property type="entry name" value="HEAT SHOCK PROTEIN 90 FAMILY MEMBER"/>
    <property type="match status" value="1"/>
</dbReference>
<dbReference type="Gene3D" id="1.10.10.440">
    <property type="entry name" value="FF domain"/>
    <property type="match status" value="5"/>
</dbReference>
<evidence type="ECO:0000313" key="8">
    <source>
        <dbReference type="EMBL" id="EKM80300.1"/>
    </source>
</evidence>
<reference evidence="9" key="1">
    <citation type="journal article" date="2012" name="Proc. Natl. Acad. Sci. U.S.A.">
        <title>Genome sequence of the button mushroom Agaricus bisporus reveals mechanisms governing adaptation to a humic-rich ecological niche.</title>
        <authorList>
            <person name="Morin E."/>
            <person name="Kohler A."/>
            <person name="Baker A.R."/>
            <person name="Foulongne-Oriol M."/>
            <person name="Lombard V."/>
            <person name="Nagy L.G."/>
            <person name="Ohm R.A."/>
            <person name="Patyshakuliyeva A."/>
            <person name="Brun A."/>
            <person name="Aerts A.L."/>
            <person name="Bailey A.M."/>
            <person name="Billette C."/>
            <person name="Coutinho P.M."/>
            <person name="Deakin G."/>
            <person name="Doddapaneni H."/>
            <person name="Floudas D."/>
            <person name="Grimwood J."/>
            <person name="Hilden K."/>
            <person name="Kuees U."/>
            <person name="LaButti K.M."/>
            <person name="Lapidus A."/>
            <person name="Lindquist E.A."/>
            <person name="Lucas S.M."/>
            <person name="Murat C."/>
            <person name="Riley R.W."/>
            <person name="Salamov A.A."/>
            <person name="Schmutz J."/>
            <person name="Subramanian V."/>
            <person name="Woesten H.A.B."/>
            <person name="Xu J."/>
            <person name="Eastwood D.C."/>
            <person name="Foster G.D."/>
            <person name="Sonnenberg A.S."/>
            <person name="Cullen D."/>
            <person name="de Vries R.P."/>
            <person name="Lundell T."/>
            <person name="Hibbett D.S."/>
            <person name="Henrissat B."/>
            <person name="Burton K.S."/>
            <person name="Kerrigan R.W."/>
            <person name="Challen M.P."/>
            <person name="Grigoriev I.V."/>
            <person name="Martin F."/>
        </authorList>
    </citation>
    <scope>NUCLEOTIDE SEQUENCE [LARGE SCALE GENOMIC DNA]</scope>
    <source>
        <strain evidence="9">JB137-S8 / ATCC MYA-4627 / FGSC 10392</strain>
    </source>
</reference>
<feature type="region of interest" description="Disordered" evidence="5">
    <location>
        <begin position="163"/>
        <end position="238"/>
    </location>
</feature>
<dbReference type="SUPFAM" id="SSF54211">
    <property type="entry name" value="Ribosomal protein S5 domain 2-like"/>
    <property type="match status" value="1"/>
</dbReference>
<dbReference type="HAMAP" id="MF_00505">
    <property type="entry name" value="HSP90"/>
    <property type="match status" value="1"/>
</dbReference>
<dbReference type="InParanoid" id="K5XY84"/>
<dbReference type="PROSITE" id="PS01159">
    <property type="entry name" value="WW_DOMAIN_1"/>
    <property type="match status" value="1"/>
</dbReference>
<dbReference type="NCBIfam" id="NF003555">
    <property type="entry name" value="PRK05218.1"/>
    <property type="match status" value="1"/>
</dbReference>
<evidence type="ECO:0000259" key="7">
    <source>
        <dbReference type="PROSITE" id="PS51676"/>
    </source>
</evidence>
<evidence type="ECO:0000256" key="1">
    <source>
        <dbReference type="ARBA" id="ARBA00008239"/>
    </source>
</evidence>
<accession>K5XY84</accession>
<evidence type="ECO:0000256" key="4">
    <source>
        <dbReference type="ARBA" id="ARBA00023186"/>
    </source>
</evidence>
<dbReference type="eggNOG" id="KOG0155">
    <property type="taxonomic scope" value="Eukaryota"/>
</dbReference>
<feature type="compositionally biased region" description="Acidic residues" evidence="5">
    <location>
        <begin position="174"/>
        <end position="191"/>
    </location>
</feature>
<dbReference type="GeneID" id="18833023"/>
<feature type="region of interest" description="Disordered" evidence="5">
    <location>
        <begin position="112"/>
        <end position="139"/>
    </location>
</feature>
<dbReference type="Proteomes" id="UP000008493">
    <property type="component" value="Unassembled WGS sequence"/>
</dbReference>
<feature type="region of interest" description="Disordered" evidence="5">
    <location>
        <begin position="915"/>
        <end position="962"/>
    </location>
</feature>
<evidence type="ECO:0008006" key="10">
    <source>
        <dbReference type="Google" id="ProtNLM"/>
    </source>
</evidence>
<evidence type="ECO:0000256" key="3">
    <source>
        <dbReference type="ARBA" id="ARBA00022840"/>
    </source>
</evidence>
<keyword evidence="3" id="KW-0067">ATP-binding</keyword>
<feature type="domain" description="FF" evidence="7">
    <location>
        <begin position="250"/>
        <end position="304"/>
    </location>
</feature>
<evidence type="ECO:0000259" key="6">
    <source>
        <dbReference type="PROSITE" id="PS50020"/>
    </source>
</evidence>
<dbReference type="GO" id="GO:0051082">
    <property type="term" value="F:unfolded protein binding"/>
    <property type="evidence" value="ECO:0007669"/>
    <property type="project" value="InterPro"/>
</dbReference>
<dbReference type="InterPro" id="IPR001404">
    <property type="entry name" value="Hsp90_fam"/>
</dbReference>
<dbReference type="SMART" id="SM00441">
    <property type="entry name" value="FF"/>
    <property type="match status" value="4"/>
</dbReference>
<dbReference type="Pfam" id="PF00183">
    <property type="entry name" value="HSP90"/>
    <property type="match status" value="1"/>
</dbReference>
<protein>
    <recommendedName>
        <fullName evidence="10">HSP90-domain-containing protein</fullName>
    </recommendedName>
</protein>
<dbReference type="Pfam" id="PF01846">
    <property type="entry name" value="FF"/>
    <property type="match status" value="3"/>
</dbReference>
<dbReference type="CDD" id="cd16927">
    <property type="entry name" value="HATPase_Hsp90-like"/>
    <property type="match status" value="1"/>
</dbReference>